<protein>
    <submittedName>
        <fullName evidence="4">Uncharacterized protein</fullName>
    </submittedName>
</protein>
<keyword evidence="2" id="KW-0539">Nucleus</keyword>
<feature type="compositionally biased region" description="Polar residues" evidence="3">
    <location>
        <begin position="201"/>
        <end position="211"/>
    </location>
</feature>
<dbReference type="OrthoDB" id="696276at2759"/>
<evidence type="ECO:0000256" key="3">
    <source>
        <dbReference type="SAM" id="MobiDB-lite"/>
    </source>
</evidence>
<keyword evidence="5" id="KW-1185">Reference proteome</keyword>
<dbReference type="GO" id="GO:0006950">
    <property type="term" value="P:response to stress"/>
    <property type="evidence" value="ECO:0007669"/>
    <property type="project" value="UniProtKB-ARBA"/>
</dbReference>
<comment type="subcellular location">
    <subcellularLocation>
        <location evidence="1">Nucleus</location>
    </subcellularLocation>
</comment>
<feature type="compositionally biased region" description="Acidic residues" evidence="3">
    <location>
        <begin position="182"/>
        <end position="200"/>
    </location>
</feature>
<reference evidence="4 5" key="1">
    <citation type="journal article" date="2014" name="PLoS ONE">
        <title>Global Analysis of Gene Expression Profiles in Physic Nut (Jatropha curcas L.) Seedlings Exposed to Salt Stress.</title>
        <authorList>
            <person name="Zhang L."/>
            <person name="Zhang C."/>
            <person name="Wu P."/>
            <person name="Chen Y."/>
            <person name="Li M."/>
            <person name="Jiang H."/>
            <person name="Wu G."/>
        </authorList>
    </citation>
    <scope>NUCLEOTIDE SEQUENCE [LARGE SCALE GENOMIC DNA]</scope>
    <source>
        <strain evidence="5">cv. GZQX0401</strain>
        <tissue evidence="4">Young leaves</tissue>
    </source>
</reference>
<feature type="region of interest" description="Disordered" evidence="3">
    <location>
        <begin position="1"/>
        <end position="103"/>
    </location>
</feature>
<dbReference type="STRING" id="180498.A0A067KMD7"/>
<dbReference type="EMBL" id="KK914539">
    <property type="protein sequence ID" value="KDP33455.1"/>
    <property type="molecule type" value="Genomic_DNA"/>
</dbReference>
<feature type="region of interest" description="Disordered" evidence="3">
    <location>
        <begin position="177"/>
        <end position="216"/>
    </location>
</feature>
<evidence type="ECO:0000313" key="4">
    <source>
        <dbReference type="EMBL" id="KDP33455.1"/>
    </source>
</evidence>
<accession>A0A067KMD7</accession>
<dbReference type="InterPro" id="IPR051992">
    <property type="entry name" value="OxStress_Response_Reg"/>
</dbReference>
<proteinExistence type="predicted"/>
<organism evidence="4 5">
    <name type="scientific">Jatropha curcas</name>
    <name type="common">Barbados nut</name>
    <dbReference type="NCBI Taxonomy" id="180498"/>
    <lineage>
        <taxon>Eukaryota</taxon>
        <taxon>Viridiplantae</taxon>
        <taxon>Streptophyta</taxon>
        <taxon>Embryophyta</taxon>
        <taxon>Tracheophyta</taxon>
        <taxon>Spermatophyta</taxon>
        <taxon>Magnoliopsida</taxon>
        <taxon>eudicotyledons</taxon>
        <taxon>Gunneridae</taxon>
        <taxon>Pentapetalae</taxon>
        <taxon>rosids</taxon>
        <taxon>fabids</taxon>
        <taxon>Malpighiales</taxon>
        <taxon>Euphorbiaceae</taxon>
        <taxon>Crotonoideae</taxon>
        <taxon>Jatropheae</taxon>
        <taxon>Jatropha</taxon>
    </lineage>
</organism>
<evidence type="ECO:0000313" key="5">
    <source>
        <dbReference type="Proteomes" id="UP000027138"/>
    </source>
</evidence>
<dbReference type="PANTHER" id="PTHR33172:SF91">
    <property type="entry name" value="PROTEIN OXIDATIVE STRESS 3 LIKE 5"/>
    <property type="match status" value="1"/>
</dbReference>
<name>A0A067KMD7_JATCU</name>
<feature type="compositionally biased region" description="Low complexity" evidence="3">
    <location>
        <begin position="13"/>
        <end position="24"/>
    </location>
</feature>
<gene>
    <name evidence="4" type="ORF">JCGZ_07026</name>
</gene>
<evidence type="ECO:0000256" key="2">
    <source>
        <dbReference type="ARBA" id="ARBA00023242"/>
    </source>
</evidence>
<evidence type="ECO:0000256" key="1">
    <source>
        <dbReference type="ARBA" id="ARBA00004123"/>
    </source>
</evidence>
<feature type="compositionally biased region" description="Acidic residues" evidence="3">
    <location>
        <begin position="80"/>
        <end position="89"/>
    </location>
</feature>
<dbReference type="Proteomes" id="UP000027138">
    <property type="component" value="Unassembled WGS sequence"/>
</dbReference>
<dbReference type="PANTHER" id="PTHR33172">
    <property type="entry name" value="OS08G0516900 PROTEIN"/>
    <property type="match status" value="1"/>
</dbReference>
<dbReference type="KEGG" id="jcu:105637488"/>
<dbReference type="GO" id="GO:0005634">
    <property type="term" value="C:nucleus"/>
    <property type="evidence" value="ECO:0007669"/>
    <property type="project" value="UniProtKB-SubCell"/>
</dbReference>
<sequence>MEILVGPTFSIEVSSPTPYVVPPSQDKHHTSAAAPCIFLKEEEDDNDVAQGMISSRIGSGIEINGPDDSSDNSSSIGAPDDSEEDEEEVNSVLSSKGGLGSLDSLEESLPIKRGLSNHFAGKSKSFANISDMSIVSTVKDLEKPENPFNKRRRILMATKWSRKSSFYSWRNPKSMPLLALNEQEEDDHAPEQEEEDDDEASPTSSSDQQPKLSKLQDRKFKNSFKCHSCFSLADLQQEQYQ</sequence>
<dbReference type="AlphaFoldDB" id="A0A067KMD7"/>